<dbReference type="Proteomes" id="UP000041254">
    <property type="component" value="Unassembled WGS sequence"/>
</dbReference>
<evidence type="ECO:0000313" key="2">
    <source>
        <dbReference type="EMBL" id="CEM32086.1"/>
    </source>
</evidence>
<keyword evidence="3" id="KW-1185">Reference proteome</keyword>
<dbReference type="EMBL" id="CDMY01000746">
    <property type="protein sequence ID" value="CEM32086.1"/>
    <property type="molecule type" value="Genomic_DNA"/>
</dbReference>
<accession>A0A0G4GP50</accession>
<proteinExistence type="predicted"/>
<dbReference type="InParanoid" id="A0A0G4GP50"/>
<gene>
    <name evidence="2" type="ORF">Vbra_22363</name>
</gene>
<sequence length="340" mass="37609">MLLYVAICFLLALAALLHSAAAQGECETHRVCHWSAADKKCRIGDSMFLHLFGGGAAEQESEGEDTKELLEVSREMAIKCEATETEDACTGLCRWDPDSKECLLWEEIVIAALSHDAMKSEGCGPLGEVQKRKWKCRVLEGDACDKNPDCIWGYPNPSKPQEGQCGFNDPLLQAEQEGMMSVQPPIDFSKCQRHLDPDTCDGAEGCVWYQDSLSVGCDVTVEEFWSMQFPDEKCEYRRYLDAIKCTELWDADSCAEHKDIGCVWRPSDGMCEITALTLLKTVIDDHDAPAGAESEGGDYRKELVAKGEKIEKICGEKEDMEACENTCSEDVDVGEVGGSR</sequence>
<evidence type="ECO:0000256" key="1">
    <source>
        <dbReference type="SAM" id="SignalP"/>
    </source>
</evidence>
<protein>
    <recommendedName>
        <fullName evidence="4">Apple domain-containing protein</fullName>
    </recommendedName>
</protein>
<evidence type="ECO:0008006" key="4">
    <source>
        <dbReference type="Google" id="ProtNLM"/>
    </source>
</evidence>
<evidence type="ECO:0000313" key="3">
    <source>
        <dbReference type="Proteomes" id="UP000041254"/>
    </source>
</evidence>
<feature type="chain" id="PRO_5005190982" description="Apple domain-containing protein" evidence="1">
    <location>
        <begin position="23"/>
        <end position="340"/>
    </location>
</feature>
<organism evidence="2 3">
    <name type="scientific">Vitrella brassicaformis (strain CCMP3155)</name>
    <dbReference type="NCBI Taxonomy" id="1169540"/>
    <lineage>
        <taxon>Eukaryota</taxon>
        <taxon>Sar</taxon>
        <taxon>Alveolata</taxon>
        <taxon>Colpodellida</taxon>
        <taxon>Vitrellaceae</taxon>
        <taxon>Vitrella</taxon>
    </lineage>
</organism>
<feature type="signal peptide" evidence="1">
    <location>
        <begin position="1"/>
        <end position="22"/>
    </location>
</feature>
<reference evidence="2 3" key="1">
    <citation type="submission" date="2014-11" db="EMBL/GenBank/DDBJ databases">
        <authorList>
            <person name="Zhu J."/>
            <person name="Qi W."/>
            <person name="Song R."/>
        </authorList>
    </citation>
    <scope>NUCLEOTIDE SEQUENCE [LARGE SCALE GENOMIC DNA]</scope>
</reference>
<dbReference type="VEuPathDB" id="CryptoDB:Vbra_22363"/>
<dbReference type="AlphaFoldDB" id="A0A0G4GP50"/>
<keyword evidence="1" id="KW-0732">Signal</keyword>
<name>A0A0G4GP50_VITBC</name>